<evidence type="ECO:0000313" key="1">
    <source>
        <dbReference type="EMBL" id="KAJ0017692.1"/>
    </source>
</evidence>
<gene>
    <name evidence="1" type="ORF">Pint_10453</name>
</gene>
<comment type="caution">
    <text evidence="1">The sequence shown here is derived from an EMBL/GenBank/DDBJ whole genome shotgun (WGS) entry which is preliminary data.</text>
</comment>
<sequence>MRPKIYLFGDSITEESFANGGWGSLLANHFSRTVDVVLRGYSGYNTRWALKVIQSVFSAEKDGGGQGAPVAVTVFFGANDACIPDRCSALQHVPVHEYKQNLHSIMSYLKVSLPSTLLCISINHTTQLTIGLIYIFLVLYLLLSCVVLFYFRCAQNKWPTTLILLITPPPIDEEARLSYPYVENPMGLPERTNEAAGAYAKACVEIATECGIPVIDLWTKMQQFPDWQKTHLRDGLHLAQTGNRIVFEEVVAKLKKEGLSLEKLPVDLPLISEIDPNDPLKAFQK</sequence>
<keyword evidence="2" id="KW-1185">Reference proteome</keyword>
<evidence type="ECO:0000313" key="2">
    <source>
        <dbReference type="Proteomes" id="UP001163603"/>
    </source>
</evidence>
<accession>A0ACC0XIX4</accession>
<reference evidence="2" key="1">
    <citation type="journal article" date="2023" name="G3 (Bethesda)">
        <title>Genome assembly and association tests identify interacting loci associated with vigor, precocity, and sex in interspecific pistachio rootstocks.</title>
        <authorList>
            <person name="Palmer W."/>
            <person name="Jacygrad E."/>
            <person name="Sagayaradj S."/>
            <person name="Cavanaugh K."/>
            <person name="Han R."/>
            <person name="Bertier L."/>
            <person name="Beede B."/>
            <person name="Kafkas S."/>
            <person name="Golino D."/>
            <person name="Preece J."/>
            <person name="Michelmore R."/>
        </authorList>
    </citation>
    <scope>NUCLEOTIDE SEQUENCE [LARGE SCALE GENOMIC DNA]</scope>
</reference>
<dbReference type="Proteomes" id="UP001163603">
    <property type="component" value="Chromosome 12"/>
</dbReference>
<organism evidence="1 2">
    <name type="scientific">Pistacia integerrima</name>
    <dbReference type="NCBI Taxonomy" id="434235"/>
    <lineage>
        <taxon>Eukaryota</taxon>
        <taxon>Viridiplantae</taxon>
        <taxon>Streptophyta</taxon>
        <taxon>Embryophyta</taxon>
        <taxon>Tracheophyta</taxon>
        <taxon>Spermatophyta</taxon>
        <taxon>Magnoliopsida</taxon>
        <taxon>eudicotyledons</taxon>
        <taxon>Gunneridae</taxon>
        <taxon>Pentapetalae</taxon>
        <taxon>rosids</taxon>
        <taxon>malvids</taxon>
        <taxon>Sapindales</taxon>
        <taxon>Anacardiaceae</taxon>
        <taxon>Pistacia</taxon>
    </lineage>
</organism>
<dbReference type="EMBL" id="CM047747">
    <property type="protein sequence ID" value="KAJ0017692.1"/>
    <property type="molecule type" value="Genomic_DNA"/>
</dbReference>
<proteinExistence type="predicted"/>
<protein>
    <submittedName>
        <fullName evidence="1">Uncharacterized protein</fullName>
    </submittedName>
</protein>
<name>A0ACC0XIX4_9ROSI</name>